<sequence>MNKQNAVNLAWKSPALTRYVDLKGWHGEDYGPVTWEELSSLRRNSVILFNSELYPNKISEWTLRTDPSREIKYYICVLCRRLQDKGRREVPPVHFGTAARIVVRDGRFLVHPDYPTTPHICGFEENPMSDRAAVLARRAMIRARTEISEDGMTPEEKIDEILSRFRSDPKYAGLSTEDLSRIETLIRGRSNCHTFGTSTVARSLLASRRKLISENGTPRKIYECPIVGCSFITCVTAMIDVHISERHKTADGEAQQPSLSEGIFDDCNEFGFVRFDHDPGTQSRSALILFKSRRYPNKISQWAQNGPQGDASTRYTCVLCRRLKEKNRRRNPPVECGPPAAIVVRGGRFMVDPDYPNPPHICDFANNQLADQNEVIGWRSSAVRNVDVKARHKMKKKVMGGGMFFVGKDTDRNSEESFQAREESKPASRYSSPSCCFSIDKHELLDDDGIDPIAEDQPVRSNIRRVPLKRSVAESAIGKLRSGYQCSIVGCSFVTDDIKQLEAHFCDHESLDVGDSAHQMHEVILTSAGEMVSDTESLEAGSSTNEDDSYSSVQTLSSVSLEDQSMPTRSSNSGEIDYGPVVYEVVSNYNRNSIILFNSIRFPGRVSEWIEKCPYGNNDVKSYICVLCRKVKDRGNQMKASRKYPPSARITVKQGRFLVHPDYPLTPHICDFEANPLSLGESVLKRRPYLRERTNADDGEKLSRIKNENSNEGIVKKVEEENVEFVGCNVETLAVEDIGENVVIDSQGVVRGDYGQLTDSLSDRSDRERLSAHCDRHFEPPQKRAKLLRQQGRHLQLHSINGFATGESVYSDGELNLDEDERTIEGLQADIRDLLKRLNDAIPLLSRVQLRHTLRTLMNFMHSEVPLQPIVEGCESLSNQGFAEEEKIAVTESMKREPDEAEVELLEQPSE</sequence>
<name>A0A915BX72_PARUN</name>
<protein>
    <submittedName>
        <fullName evidence="4">C2H2-type domain-containing protein</fullName>
    </submittedName>
</protein>
<reference evidence="4" key="1">
    <citation type="submission" date="2022-11" db="UniProtKB">
        <authorList>
            <consortium name="WormBaseParasite"/>
        </authorList>
    </citation>
    <scope>IDENTIFICATION</scope>
</reference>
<feature type="domain" description="C2H2-type" evidence="2">
    <location>
        <begin position="484"/>
        <end position="508"/>
    </location>
</feature>
<dbReference type="AlphaFoldDB" id="A0A915BX72"/>
<feature type="compositionally biased region" description="Polar residues" evidence="1">
    <location>
        <begin position="562"/>
        <end position="573"/>
    </location>
</feature>
<dbReference type="SMART" id="SM00355">
    <property type="entry name" value="ZnF_C2H2"/>
    <property type="match status" value="2"/>
</dbReference>
<feature type="compositionally biased region" description="Low complexity" evidence="1">
    <location>
        <begin position="550"/>
        <end position="561"/>
    </location>
</feature>
<accession>A0A915BX72</accession>
<feature type="region of interest" description="Disordered" evidence="1">
    <location>
        <begin position="535"/>
        <end position="573"/>
    </location>
</feature>
<organism evidence="3 4">
    <name type="scientific">Parascaris univalens</name>
    <name type="common">Nematode worm</name>
    <dbReference type="NCBI Taxonomy" id="6257"/>
    <lineage>
        <taxon>Eukaryota</taxon>
        <taxon>Metazoa</taxon>
        <taxon>Ecdysozoa</taxon>
        <taxon>Nematoda</taxon>
        <taxon>Chromadorea</taxon>
        <taxon>Rhabditida</taxon>
        <taxon>Spirurina</taxon>
        <taxon>Ascaridomorpha</taxon>
        <taxon>Ascaridoidea</taxon>
        <taxon>Ascarididae</taxon>
        <taxon>Parascaris</taxon>
    </lineage>
</organism>
<proteinExistence type="predicted"/>
<feature type="domain" description="C2H2-type" evidence="2">
    <location>
        <begin position="222"/>
        <end position="247"/>
    </location>
</feature>
<keyword evidence="3" id="KW-1185">Reference proteome</keyword>
<dbReference type="InterPro" id="IPR013087">
    <property type="entry name" value="Znf_C2H2_type"/>
</dbReference>
<evidence type="ECO:0000313" key="3">
    <source>
        <dbReference type="Proteomes" id="UP000887569"/>
    </source>
</evidence>
<evidence type="ECO:0000256" key="1">
    <source>
        <dbReference type="SAM" id="MobiDB-lite"/>
    </source>
</evidence>
<dbReference type="WBParaSite" id="PgR067_g035_t01">
    <property type="protein sequence ID" value="PgR067_g035_t01"/>
    <property type="gene ID" value="PgR067_g035"/>
</dbReference>
<feature type="compositionally biased region" description="Acidic residues" evidence="1">
    <location>
        <begin position="899"/>
        <end position="911"/>
    </location>
</feature>
<dbReference type="Proteomes" id="UP000887569">
    <property type="component" value="Unplaced"/>
</dbReference>
<evidence type="ECO:0000259" key="2">
    <source>
        <dbReference type="SMART" id="SM00355"/>
    </source>
</evidence>
<feature type="region of interest" description="Disordered" evidence="1">
    <location>
        <begin position="891"/>
        <end position="911"/>
    </location>
</feature>
<evidence type="ECO:0000313" key="4">
    <source>
        <dbReference type="WBParaSite" id="PgR067_g035_t01"/>
    </source>
</evidence>